<accession>A0A1I1Z1W6</accession>
<dbReference type="RefSeq" id="WP_245783759.1">
    <property type="nucleotide sequence ID" value="NZ_FOMQ01000021.1"/>
</dbReference>
<dbReference type="Proteomes" id="UP000199517">
    <property type="component" value="Unassembled WGS sequence"/>
</dbReference>
<dbReference type="AlphaFoldDB" id="A0A1I1Z1W6"/>
<name>A0A1I1Z1W6_9BURK</name>
<gene>
    <name evidence="2" type="ORF">SAMN04489710_12139</name>
</gene>
<dbReference type="InterPro" id="IPR002545">
    <property type="entry name" value="CheW-lke_dom"/>
</dbReference>
<dbReference type="Gene3D" id="3.30.450.20">
    <property type="entry name" value="PAS domain"/>
    <property type="match status" value="1"/>
</dbReference>
<dbReference type="SUPFAM" id="SSF50341">
    <property type="entry name" value="CheW-like"/>
    <property type="match status" value="1"/>
</dbReference>
<evidence type="ECO:0000313" key="3">
    <source>
        <dbReference type="Proteomes" id="UP000199517"/>
    </source>
</evidence>
<evidence type="ECO:0000259" key="1">
    <source>
        <dbReference type="Pfam" id="PF01584"/>
    </source>
</evidence>
<organism evidence="2 3">
    <name type="scientific">Paracidovorax konjaci</name>
    <dbReference type="NCBI Taxonomy" id="32040"/>
    <lineage>
        <taxon>Bacteria</taxon>
        <taxon>Pseudomonadati</taxon>
        <taxon>Pseudomonadota</taxon>
        <taxon>Betaproteobacteria</taxon>
        <taxon>Burkholderiales</taxon>
        <taxon>Comamonadaceae</taxon>
        <taxon>Paracidovorax</taxon>
    </lineage>
</organism>
<keyword evidence="3" id="KW-1185">Reference proteome</keyword>
<dbReference type="InterPro" id="IPR036061">
    <property type="entry name" value="CheW-like_dom_sf"/>
</dbReference>
<reference evidence="3" key="1">
    <citation type="submission" date="2016-10" db="EMBL/GenBank/DDBJ databases">
        <authorList>
            <person name="Varghese N."/>
            <person name="Submissions S."/>
        </authorList>
    </citation>
    <scope>NUCLEOTIDE SEQUENCE [LARGE SCALE GENOMIC DNA]</scope>
    <source>
        <strain evidence="3">DSM 7481</strain>
    </source>
</reference>
<dbReference type="Pfam" id="PF01584">
    <property type="entry name" value="CheW"/>
    <property type="match status" value="1"/>
</dbReference>
<dbReference type="GO" id="GO:0006935">
    <property type="term" value="P:chemotaxis"/>
    <property type="evidence" value="ECO:0007669"/>
    <property type="project" value="InterPro"/>
</dbReference>
<sequence length="903" mass="94727">MSSSLTLSPEDWLRYMPTAQQQRQELRLVEGAWDHLALLSSLSLLSSKASSGSDLARARKDFAALSQELMHGLAGEALRNRLDDLTTRAQICIDVLVRNLFERTADIGFFATDSALTHYLAEGRADADAGAEARRQIEARLRSYADKYTVYGGIFLFDAHGVLRASLRPAGSDGALEDAAQEGAPARDMAFLRGVIGSDAAYVEHYGRHGFSAQDAQTLVYARRVVHQGQAVGVLCLEFRLADEMPAIFASLQGATEGGGGHAVDAVLALADAQGMILASSDLLQLPVGWRVPEAADGAPAGGQVVRHMGRRYLLVARPTQGFQGYGGPGWRGVALLPLDGAFDDAMELSGERAGAAGQAELLSEGLRGIPVRSAAIQSALERSVWNGLLDLEQIGGSEATSRERGFARALLSEIGATARRTARVFSAALEGLYGVATRSLLSDAQSRGLLAMQILDRNLYERANDCRWWALAPQFADTLAAGTADGDASAAVLREINALYTVYSGLVLFDRGGRVVAVSQPAHAHHVGTVLDEPWVARCLQLPSEQSYTVSDYAASRFHADGPTFVYAAAVRAPRQAGEHGRGGEILGGVGVVWDAGRQLDSILADCAVGLGGRDALAFVNAAGAVVRSAGPAGAGADAGVLQAALAALHTAPAERMADVQGHWFGMGVALGQGYREFRTEDGYEHGLRCVVLRHLCSSARHAEAVGAVPAPLAAAAHADPGFALQVATFMAAGHWFGIDAAQVVAAAPDAAVLHAGGARPPFLGLAQIGEHVCPVVDMHTLVATTRAAAPVSRQADANRQLIVLRVPLEGARQAEFALRVDALGPMLDVDRRQLQPVPWSAAAGALEGPSLVDTVLAVPVEGDRPAKRMLCRIGTPWLQQCAAGAAGAAQPLDVAALLAAG</sequence>
<dbReference type="CDD" id="cd18773">
    <property type="entry name" value="PDC1_HK_sensor"/>
    <property type="match status" value="1"/>
</dbReference>
<proteinExistence type="predicted"/>
<protein>
    <submittedName>
        <fullName evidence="2">CheW-like domain-containing protein</fullName>
    </submittedName>
</protein>
<dbReference type="STRING" id="32040.SAMN04489710_12139"/>
<dbReference type="EMBL" id="FOMQ01000021">
    <property type="protein sequence ID" value="SFE24423.1"/>
    <property type="molecule type" value="Genomic_DNA"/>
</dbReference>
<feature type="domain" description="CheW-like" evidence="1">
    <location>
        <begin position="727"/>
        <end position="841"/>
    </location>
</feature>
<evidence type="ECO:0000313" key="2">
    <source>
        <dbReference type="EMBL" id="SFE24423.1"/>
    </source>
</evidence>
<dbReference type="GO" id="GO:0007165">
    <property type="term" value="P:signal transduction"/>
    <property type="evidence" value="ECO:0007669"/>
    <property type="project" value="InterPro"/>
</dbReference>